<evidence type="ECO:0000313" key="5">
    <source>
        <dbReference type="EMBL" id="SAM09667.1"/>
    </source>
</evidence>
<keyword evidence="6" id="KW-1185">Reference proteome</keyword>
<evidence type="ECO:0000256" key="1">
    <source>
        <dbReference type="ARBA" id="ARBA00022729"/>
    </source>
</evidence>
<keyword evidence="3" id="KW-0326">Glycosidase</keyword>
<evidence type="ECO:0000259" key="4">
    <source>
        <dbReference type="PROSITE" id="PS51762"/>
    </source>
</evidence>
<dbReference type="OrthoDB" id="4781at2759"/>
<dbReference type="PROSITE" id="PS51762">
    <property type="entry name" value="GH16_2"/>
    <property type="match status" value="1"/>
</dbReference>
<evidence type="ECO:0000256" key="2">
    <source>
        <dbReference type="ARBA" id="ARBA00022801"/>
    </source>
</evidence>
<dbReference type="GO" id="GO:0009277">
    <property type="term" value="C:fungal-type cell wall"/>
    <property type="evidence" value="ECO:0007669"/>
    <property type="project" value="TreeGrafter"/>
</dbReference>
<reference evidence="5" key="1">
    <citation type="submission" date="2016-04" db="EMBL/GenBank/DDBJ databases">
        <authorList>
            <person name="Evans L.H."/>
            <person name="Alamgir A."/>
            <person name="Owens N."/>
            <person name="Weber N.D."/>
            <person name="Virtaneva K."/>
            <person name="Barbian K."/>
            <person name="Babar A."/>
            <person name="Rosenke K."/>
        </authorList>
    </citation>
    <scope>NUCLEOTIDE SEQUENCE [LARGE SCALE GENOMIC DNA]</scope>
    <source>
        <strain evidence="5">CBS 101.48</strain>
    </source>
</reference>
<dbReference type="GO" id="GO:0004553">
    <property type="term" value="F:hydrolase activity, hydrolyzing O-glycosyl compounds"/>
    <property type="evidence" value="ECO:0007669"/>
    <property type="project" value="InterPro"/>
</dbReference>
<dbReference type="OMA" id="IWDASEH"/>
<keyword evidence="1" id="KW-0732">Signal</keyword>
<accession>A0A163KAJ3</accession>
<dbReference type="GO" id="GO:0031505">
    <property type="term" value="P:fungal-type cell wall organization"/>
    <property type="evidence" value="ECO:0007669"/>
    <property type="project" value="TreeGrafter"/>
</dbReference>
<name>A0A163KAJ3_ABSGL</name>
<dbReference type="Proteomes" id="UP000078561">
    <property type="component" value="Unassembled WGS sequence"/>
</dbReference>
<feature type="domain" description="GH16" evidence="4">
    <location>
        <begin position="1"/>
        <end position="217"/>
    </location>
</feature>
<protein>
    <recommendedName>
        <fullName evidence="4">GH16 domain-containing protein</fullName>
    </recommendedName>
</protein>
<evidence type="ECO:0000256" key="3">
    <source>
        <dbReference type="ARBA" id="ARBA00023295"/>
    </source>
</evidence>
<proteinExistence type="predicted"/>
<dbReference type="EMBL" id="LT555165">
    <property type="protein sequence ID" value="SAM09667.1"/>
    <property type="molecule type" value="Genomic_DNA"/>
</dbReference>
<dbReference type="GO" id="GO:0005975">
    <property type="term" value="P:carbohydrate metabolic process"/>
    <property type="evidence" value="ECO:0007669"/>
    <property type="project" value="InterPro"/>
</dbReference>
<dbReference type="InterPro" id="IPR000757">
    <property type="entry name" value="Beta-glucanase-like"/>
</dbReference>
<sequence>MKTDFRKSHKGWKALDSSKTYSFTKNGLELKLLKPKKYVRKTDKASNLPYNVYPGEGATFNYTTYLQYGSFSATMKPSTVGGAVTAFIGIGNGADEIDFEFLGGNSQNIQSNYFWGKNIVYGANGGVHALPNKALPGSAYHKYTINWTPSQIQWSIDGKVIRTKTRASTKNKKGQYEYPTQPLRIQLGLWDASTAPYTAQWANGPINWSKQKASVTAYIRDVTITCPK</sequence>
<dbReference type="InterPro" id="IPR013320">
    <property type="entry name" value="ConA-like_dom_sf"/>
</dbReference>
<dbReference type="PANTHER" id="PTHR10963">
    <property type="entry name" value="GLYCOSYL HYDROLASE-RELATED"/>
    <property type="match status" value="1"/>
</dbReference>
<dbReference type="GO" id="GO:0016757">
    <property type="term" value="F:glycosyltransferase activity"/>
    <property type="evidence" value="ECO:0007669"/>
    <property type="project" value="TreeGrafter"/>
</dbReference>
<dbReference type="Pfam" id="PF00722">
    <property type="entry name" value="Glyco_hydro_16"/>
    <property type="match status" value="1"/>
</dbReference>
<dbReference type="InterPro" id="IPR050546">
    <property type="entry name" value="Glycosyl_Hydrlase_16"/>
</dbReference>
<organism evidence="5">
    <name type="scientific">Absidia glauca</name>
    <name type="common">Pin mould</name>
    <dbReference type="NCBI Taxonomy" id="4829"/>
    <lineage>
        <taxon>Eukaryota</taxon>
        <taxon>Fungi</taxon>
        <taxon>Fungi incertae sedis</taxon>
        <taxon>Mucoromycota</taxon>
        <taxon>Mucoromycotina</taxon>
        <taxon>Mucoromycetes</taxon>
        <taxon>Mucorales</taxon>
        <taxon>Cunninghamellaceae</taxon>
        <taxon>Absidia</taxon>
    </lineage>
</organism>
<dbReference type="SUPFAM" id="SSF49899">
    <property type="entry name" value="Concanavalin A-like lectins/glucanases"/>
    <property type="match status" value="1"/>
</dbReference>
<gene>
    <name evidence="5" type="primary">ABSGL_15368.1 scaffold 16614</name>
</gene>
<keyword evidence="2" id="KW-0378">Hydrolase</keyword>
<dbReference type="PANTHER" id="PTHR10963:SF22">
    <property type="entry name" value="GLYCOSIDASE CRH2-RELATED"/>
    <property type="match status" value="1"/>
</dbReference>
<dbReference type="Gene3D" id="2.60.120.200">
    <property type="match status" value="1"/>
</dbReference>
<dbReference type="AlphaFoldDB" id="A0A163KAJ3"/>
<dbReference type="STRING" id="4829.A0A163KAJ3"/>
<evidence type="ECO:0000313" key="6">
    <source>
        <dbReference type="Proteomes" id="UP000078561"/>
    </source>
</evidence>
<dbReference type="InParanoid" id="A0A163KAJ3"/>